<keyword evidence="1 3" id="KW-1015">Disulfide bond</keyword>
<accession>A0A1J1J0Z5</accession>
<proteinExistence type="inferred from homology"/>
<reference evidence="5 6" key="1">
    <citation type="submission" date="2015-04" db="EMBL/GenBank/DDBJ databases">
        <authorList>
            <person name="Syromyatnikov M.Y."/>
            <person name="Popov V.N."/>
        </authorList>
    </citation>
    <scope>NUCLEOTIDE SEQUENCE [LARGE SCALE GENOMIC DNA]</scope>
</reference>
<dbReference type="PROSITE" id="PS01209">
    <property type="entry name" value="LDLRA_1"/>
    <property type="match status" value="2"/>
</dbReference>
<evidence type="ECO:0000256" key="3">
    <source>
        <dbReference type="PROSITE-ProRule" id="PRU00124"/>
    </source>
</evidence>
<dbReference type="PRINTS" id="PR00261">
    <property type="entry name" value="LDLRECEPTOR"/>
</dbReference>
<dbReference type="InterPro" id="IPR001254">
    <property type="entry name" value="Trypsin_dom"/>
</dbReference>
<gene>
    <name evidence="5" type="ORF">CLUMA_CG017596</name>
</gene>
<comment type="similarity">
    <text evidence="2">Belongs to the peptidase S1 family. CLIP subfamily.</text>
</comment>
<comment type="caution">
    <text evidence="3">Lacks conserved residue(s) required for the propagation of feature annotation.</text>
</comment>
<dbReference type="Pfam" id="PF00089">
    <property type="entry name" value="Trypsin"/>
    <property type="match status" value="1"/>
</dbReference>
<feature type="disulfide bond" evidence="3">
    <location>
        <begin position="52"/>
        <end position="70"/>
    </location>
</feature>
<feature type="disulfide bond" evidence="3">
    <location>
        <begin position="45"/>
        <end position="57"/>
    </location>
</feature>
<dbReference type="Proteomes" id="UP000183832">
    <property type="component" value="Unassembled WGS sequence"/>
</dbReference>
<feature type="disulfide bond" evidence="3">
    <location>
        <begin position="11"/>
        <end position="29"/>
    </location>
</feature>
<dbReference type="SMART" id="SM00192">
    <property type="entry name" value="LDLa"/>
    <property type="match status" value="4"/>
</dbReference>
<dbReference type="AlphaFoldDB" id="A0A1J1J0Z5"/>
<evidence type="ECO:0000313" key="6">
    <source>
        <dbReference type="Proteomes" id="UP000183832"/>
    </source>
</evidence>
<dbReference type="CDD" id="cd00112">
    <property type="entry name" value="LDLa"/>
    <property type="match status" value="4"/>
</dbReference>
<dbReference type="CDD" id="cd00190">
    <property type="entry name" value="Tryp_SPc"/>
    <property type="match status" value="1"/>
</dbReference>
<dbReference type="InterPro" id="IPR002172">
    <property type="entry name" value="LDrepeatLR_classA_rpt"/>
</dbReference>
<dbReference type="InterPro" id="IPR036055">
    <property type="entry name" value="LDL_receptor-like_sf"/>
</dbReference>
<dbReference type="Gene3D" id="2.40.10.10">
    <property type="entry name" value="Trypsin-like serine proteases"/>
    <property type="match status" value="1"/>
</dbReference>
<feature type="disulfide bond" evidence="3">
    <location>
        <begin position="4"/>
        <end position="16"/>
    </location>
</feature>
<evidence type="ECO:0000256" key="1">
    <source>
        <dbReference type="ARBA" id="ARBA00023157"/>
    </source>
</evidence>
<organism evidence="5 6">
    <name type="scientific">Clunio marinus</name>
    <dbReference type="NCBI Taxonomy" id="568069"/>
    <lineage>
        <taxon>Eukaryota</taxon>
        <taxon>Metazoa</taxon>
        <taxon>Ecdysozoa</taxon>
        <taxon>Arthropoda</taxon>
        <taxon>Hexapoda</taxon>
        <taxon>Insecta</taxon>
        <taxon>Pterygota</taxon>
        <taxon>Neoptera</taxon>
        <taxon>Endopterygota</taxon>
        <taxon>Diptera</taxon>
        <taxon>Nematocera</taxon>
        <taxon>Chironomoidea</taxon>
        <taxon>Chironomidae</taxon>
        <taxon>Clunio</taxon>
    </lineage>
</organism>
<protein>
    <submittedName>
        <fullName evidence="5">CLUMA_CG017596, isoform A</fullName>
    </submittedName>
</protein>
<dbReference type="PROSITE" id="PS50240">
    <property type="entry name" value="TRYPSIN_DOM"/>
    <property type="match status" value="1"/>
</dbReference>
<dbReference type="Gene3D" id="4.10.400.10">
    <property type="entry name" value="Low-density Lipoprotein Receptor"/>
    <property type="match status" value="4"/>
</dbReference>
<evidence type="ECO:0000259" key="4">
    <source>
        <dbReference type="PROSITE" id="PS50240"/>
    </source>
</evidence>
<dbReference type="SUPFAM" id="SSF50494">
    <property type="entry name" value="Trypsin-like serine proteases"/>
    <property type="match status" value="1"/>
</dbReference>
<name>A0A1J1J0Z5_9DIPT</name>
<dbReference type="OrthoDB" id="2019384at2759"/>
<dbReference type="STRING" id="568069.A0A1J1J0Z5"/>
<dbReference type="GO" id="GO:0004252">
    <property type="term" value="F:serine-type endopeptidase activity"/>
    <property type="evidence" value="ECO:0007669"/>
    <property type="project" value="InterPro"/>
</dbReference>
<dbReference type="Pfam" id="PF00057">
    <property type="entry name" value="Ldl_recept_a"/>
    <property type="match status" value="4"/>
</dbReference>
<feature type="disulfide bond" evidence="3">
    <location>
        <begin position="92"/>
        <end position="104"/>
    </location>
</feature>
<feature type="disulfide bond" evidence="3">
    <location>
        <begin position="140"/>
        <end position="158"/>
    </location>
</feature>
<sequence length="614" mass="68458">MKPCGKFEYPCGDGSCIPSELVCDGKAHCFNRTDELEEVCETIQCPKYAFRCSYGPCIDRTKLCDRKKDCLDGSDELKANCKEEEENALVGCPIDKYRCFSGECIDPVKVCDGSIDCPDESDEEKSICLKAFCPKFAFRCRYGACISKDSRCDGKIDCVDGSDEDELLCGSSPQFQKIKANDTQKIPPGSCKLPSRSDIRYINEIFQEEYMAGAYVNNGEYIEIKCTPGQGMNVSEDFDYSNTCNNSEWTRKWISFPECQTICSGGDVTGITIKTICELNGKIVPCNQQHIVGTECYIECGSYYEEPKDGTHLSKKLTCLSSGSWDKLALRCEPRCGRITQFSTAYVVNGKKAQNIAEVPWTAAIYKRNILICGGSIVSERLIISAAHCFFREQPSSLSESVVLEDTALFKIAVGKYFRNISAFEDFVPQFFNVKEIISVPGYDGYMGFFSADFAIIVLDDFIVFRQHIAPICVDRDPLLQEETVVKHGLMGTVGGWGFTTAGGEPSDYLKIAKLPTVDYSKCKREAPQNFKQFVTPDKFCAGGGTDAVCQGDSGSGLTFPQTVDNEEIYYLRGIVSNARQVDGECDLNFYTMFTNVYHYMRFLNSAEKRFPST</sequence>
<dbReference type="GO" id="GO:0006508">
    <property type="term" value="P:proteolysis"/>
    <property type="evidence" value="ECO:0007669"/>
    <property type="project" value="InterPro"/>
</dbReference>
<dbReference type="PROSITE" id="PS00134">
    <property type="entry name" value="TRYPSIN_HIS"/>
    <property type="match status" value="1"/>
</dbReference>
<dbReference type="InterPro" id="IPR018114">
    <property type="entry name" value="TRYPSIN_HIS"/>
</dbReference>
<feature type="disulfide bond" evidence="3">
    <location>
        <begin position="133"/>
        <end position="145"/>
    </location>
</feature>
<evidence type="ECO:0000256" key="2">
    <source>
        <dbReference type="ARBA" id="ARBA00024195"/>
    </source>
</evidence>
<feature type="domain" description="Peptidase S1" evidence="4">
    <location>
        <begin position="347"/>
        <end position="609"/>
    </location>
</feature>
<dbReference type="SUPFAM" id="SSF57424">
    <property type="entry name" value="LDL receptor-like module"/>
    <property type="match status" value="4"/>
</dbReference>
<dbReference type="InterPro" id="IPR043504">
    <property type="entry name" value="Peptidase_S1_PA_chymotrypsin"/>
</dbReference>
<dbReference type="InterPro" id="IPR023415">
    <property type="entry name" value="LDLR_class-A_CS"/>
</dbReference>
<dbReference type="InterPro" id="IPR009003">
    <property type="entry name" value="Peptidase_S1_PA"/>
</dbReference>
<feature type="disulfide bond" evidence="3">
    <location>
        <begin position="99"/>
        <end position="117"/>
    </location>
</feature>
<dbReference type="PANTHER" id="PTHR24252:SF7">
    <property type="entry name" value="HYALIN"/>
    <property type="match status" value="1"/>
</dbReference>
<dbReference type="PROSITE" id="PS50068">
    <property type="entry name" value="LDLRA_2"/>
    <property type="match status" value="4"/>
</dbReference>
<dbReference type="SMART" id="SM00020">
    <property type="entry name" value="Tryp_SPc"/>
    <property type="match status" value="1"/>
</dbReference>
<evidence type="ECO:0000313" key="5">
    <source>
        <dbReference type="EMBL" id="CRL04521.1"/>
    </source>
</evidence>
<dbReference type="EMBL" id="CVRI01000063">
    <property type="protein sequence ID" value="CRL04521.1"/>
    <property type="molecule type" value="Genomic_DNA"/>
</dbReference>
<keyword evidence="6" id="KW-1185">Reference proteome</keyword>
<dbReference type="PANTHER" id="PTHR24252">
    <property type="entry name" value="ACROSIN-RELATED"/>
    <property type="match status" value="1"/>
</dbReference>